<organism evidence="1 2">
    <name type="scientific">Cucumis melo var. makuwa</name>
    <name type="common">Oriental melon</name>
    <dbReference type="NCBI Taxonomy" id="1194695"/>
    <lineage>
        <taxon>Eukaryota</taxon>
        <taxon>Viridiplantae</taxon>
        <taxon>Streptophyta</taxon>
        <taxon>Embryophyta</taxon>
        <taxon>Tracheophyta</taxon>
        <taxon>Spermatophyta</taxon>
        <taxon>Magnoliopsida</taxon>
        <taxon>eudicotyledons</taxon>
        <taxon>Gunneridae</taxon>
        <taxon>Pentapetalae</taxon>
        <taxon>rosids</taxon>
        <taxon>fabids</taxon>
        <taxon>Cucurbitales</taxon>
        <taxon>Cucurbitaceae</taxon>
        <taxon>Benincaseae</taxon>
        <taxon>Cucumis</taxon>
    </lineage>
</organism>
<name>A0A5D3BK42_CUCMM</name>
<evidence type="ECO:0000313" key="1">
    <source>
        <dbReference type="EMBL" id="TYK00191.1"/>
    </source>
</evidence>
<dbReference type="AlphaFoldDB" id="A0A5D3BK42"/>
<dbReference type="EMBL" id="SSTD01017159">
    <property type="protein sequence ID" value="TYK00191.1"/>
    <property type="molecule type" value="Genomic_DNA"/>
</dbReference>
<gene>
    <name evidence="1" type="ORF">E5676_scaffold76989G00010</name>
</gene>
<evidence type="ECO:0000313" key="2">
    <source>
        <dbReference type="Proteomes" id="UP000321947"/>
    </source>
</evidence>
<protein>
    <submittedName>
        <fullName evidence="1">Gag-asp_proteas domain-containing protein</fullName>
    </submittedName>
</protein>
<comment type="caution">
    <text evidence="1">The sequence shown here is derived from an EMBL/GenBank/DDBJ whole genome shotgun (WGS) entry which is preliminary data.</text>
</comment>
<proteinExistence type="predicted"/>
<dbReference type="Proteomes" id="UP000321947">
    <property type="component" value="Unassembled WGS sequence"/>
</dbReference>
<accession>A0A5D3BK42</accession>
<sequence>MGSLEILNAIQAKVEVPKAARKGPFYVEGKLGNYTAMVDTGATNNFREEKEAEPLGVK</sequence>
<reference evidence="1 2" key="1">
    <citation type="submission" date="2019-08" db="EMBL/GenBank/DDBJ databases">
        <title>Draft genome sequences of two oriental melons (Cucumis melo L. var makuwa).</title>
        <authorList>
            <person name="Kwon S.-Y."/>
        </authorList>
    </citation>
    <scope>NUCLEOTIDE SEQUENCE [LARGE SCALE GENOMIC DNA]</scope>
    <source>
        <strain evidence="2">cv. Chang Bougi</strain>
        <tissue evidence="1">Leaf</tissue>
    </source>
</reference>